<feature type="signal peptide" evidence="2">
    <location>
        <begin position="1"/>
        <end position="22"/>
    </location>
</feature>
<dbReference type="Gene3D" id="2.60.40.10">
    <property type="entry name" value="Immunoglobulins"/>
    <property type="match status" value="2"/>
</dbReference>
<organism evidence="5">
    <name type="scientific">Chlorella variabilis</name>
    <name type="common">Green alga</name>
    <dbReference type="NCBI Taxonomy" id="554065"/>
    <lineage>
        <taxon>Eukaryota</taxon>
        <taxon>Viridiplantae</taxon>
        <taxon>Chlorophyta</taxon>
        <taxon>core chlorophytes</taxon>
        <taxon>Trebouxiophyceae</taxon>
        <taxon>Chlorellales</taxon>
        <taxon>Chlorellaceae</taxon>
        <taxon>Chlorella clade</taxon>
        <taxon>Chlorella</taxon>
    </lineage>
</organism>
<protein>
    <recommendedName>
        <fullName evidence="3">Fibronectin type-III domain-containing protein</fullName>
    </recommendedName>
</protein>
<dbReference type="EMBL" id="GL433842">
    <property type="protein sequence ID" value="EFN56168.1"/>
    <property type="molecule type" value="Genomic_DNA"/>
</dbReference>
<proteinExistence type="predicted"/>
<dbReference type="eggNOG" id="ENOG502SUKS">
    <property type="taxonomic scope" value="Eukaryota"/>
</dbReference>
<dbReference type="InParanoid" id="E1ZD76"/>
<evidence type="ECO:0000259" key="3">
    <source>
        <dbReference type="PROSITE" id="PS50853"/>
    </source>
</evidence>
<dbReference type="InterPro" id="IPR013783">
    <property type="entry name" value="Ig-like_fold"/>
</dbReference>
<feature type="domain" description="Fibronectin type-III" evidence="3">
    <location>
        <begin position="127"/>
        <end position="225"/>
    </location>
</feature>
<keyword evidence="5" id="KW-1185">Reference proteome</keyword>
<name>E1ZD76_CHLVA</name>
<dbReference type="AlphaFoldDB" id="E1ZD76"/>
<dbReference type="PROSITE" id="PS50853">
    <property type="entry name" value="FN3"/>
    <property type="match status" value="1"/>
</dbReference>
<reference evidence="4 5" key="1">
    <citation type="journal article" date="2010" name="Plant Cell">
        <title>The Chlorella variabilis NC64A genome reveals adaptation to photosymbiosis, coevolution with viruses, and cryptic sex.</title>
        <authorList>
            <person name="Blanc G."/>
            <person name="Duncan G."/>
            <person name="Agarkova I."/>
            <person name="Borodovsky M."/>
            <person name="Gurnon J."/>
            <person name="Kuo A."/>
            <person name="Lindquist E."/>
            <person name="Lucas S."/>
            <person name="Pangilinan J."/>
            <person name="Polle J."/>
            <person name="Salamov A."/>
            <person name="Terry A."/>
            <person name="Yamada T."/>
            <person name="Dunigan D.D."/>
            <person name="Grigoriev I.V."/>
            <person name="Claverie J.M."/>
            <person name="Van Etten J.L."/>
        </authorList>
    </citation>
    <scope>NUCLEOTIDE SEQUENCE [LARGE SCALE GENOMIC DNA]</scope>
    <source>
        <strain evidence="4 5">NC64A</strain>
    </source>
</reference>
<dbReference type="RefSeq" id="XP_005848270.1">
    <property type="nucleotide sequence ID" value="XM_005848208.1"/>
</dbReference>
<dbReference type="KEGG" id="cvr:CHLNCDRAFT_144877"/>
<dbReference type="SMART" id="SM00060">
    <property type="entry name" value="FN3"/>
    <property type="match status" value="2"/>
</dbReference>
<evidence type="ECO:0000313" key="4">
    <source>
        <dbReference type="EMBL" id="EFN56168.1"/>
    </source>
</evidence>
<feature type="chain" id="PRO_5003156207" description="Fibronectin type-III domain-containing protein" evidence="2">
    <location>
        <begin position="23"/>
        <end position="379"/>
    </location>
</feature>
<dbReference type="OrthoDB" id="512965at2759"/>
<evidence type="ECO:0000256" key="1">
    <source>
        <dbReference type="SAM" id="MobiDB-lite"/>
    </source>
</evidence>
<dbReference type="CDD" id="cd00063">
    <property type="entry name" value="FN3"/>
    <property type="match status" value="2"/>
</dbReference>
<dbReference type="STRING" id="554065.E1ZD76"/>
<evidence type="ECO:0000313" key="5">
    <source>
        <dbReference type="Proteomes" id="UP000008141"/>
    </source>
</evidence>
<dbReference type="Proteomes" id="UP000008141">
    <property type="component" value="Unassembled WGS sequence"/>
</dbReference>
<sequence length="379" mass="39007">MAVQRVAAALLLLLLAASAAYGQEVRLVAGPGCLADQVPSPPVGLKAQPLDGGVRLSWDRPANGACVSEYQITVVRLNTTQRAAPLTQKTPDFQVTITGLAYSSRFNAGGEAQVVATPAAACNPALLPSAPTNLTATPGNGQLKLCWGPPTVNGCVDEYRLAIRAVQQDPQRSFSPIYRRINTGACATIDRLVNGVAYEASVQAWSATMRGGGYASVRATPIAPPKPWTCLPAPGSYPLCSTAAAGRCTPLTCRQQVAAGQCFAPFMRVVDPASRVVVQYCSDVCGCSADPAAKEPAVRAFDNGVTADTAALAGQADAATRAVAASASSAARAAATYQTDSACCASPPRPARRDFGFGLPADVALGAPQGQPEAEEYSP</sequence>
<accession>E1ZD76</accession>
<keyword evidence="2" id="KW-0732">Signal</keyword>
<gene>
    <name evidence="4" type="ORF">CHLNCDRAFT_144877</name>
</gene>
<dbReference type="InterPro" id="IPR036116">
    <property type="entry name" value="FN3_sf"/>
</dbReference>
<dbReference type="SUPFAM" id="SSF49265">
    <property type="entry name" value="Fibronectin type III"/>
    <property type="match status" value="1"/>
</dbReference>
<dbReference type="GeneID" id="17355812"/>
<evidence type="ECO:0000256" key="2">
    <source>
        <dbReference type="SAM" id="SignalP"/>
    </source>
</evidence>
<feature type="region of interest" description="Disordered" evidence="1">
    <location>
        <begin position="354"/>
        <end position="379"/>
    </location>
</feature>
<dbReference type="InterPro" id="IPR003961">
    <property type="entry name" value="FN3_dom"/>
</dbReference>